<dbReference type="RefSeq" id="WP_007209662.1">
    <property type="nucleotide sequence ID" value="NZ_JANSWE010000046.1"/>
</dbReference>
<evidence type="ECO:0000313" key="1">
    <source>
        <dbReference type="EMBL" id="EEF92078.1"/>
    </source>
</evidence>
<comment type="caution">
    <text evidence="1">The sequence shown here is derived from an EMBL/GenBank/DDBJ whole genome shotgun (WGS) entry which is preliminary data.</text>
</comment>
<dbReference type="Proteomes" id="UP000003711">
    <property type="component" value="Unassembled WGS sequence"/>
</dbReference>
<evidence type="ECO:0000313" key="2">
    <source>
        <dbReference type="Proteomes" id="UP000003711"/>
    </source>
</evidence>
<reference evidence="1 2" key="1">
    <citation type="submission" date="2008-12" db="EMBL/GenBank/DDBJ databases">
        <authorList>
            <person name="Fulton L."/>
            <person name="Clifton S."/>
            <person name="Fulton B."/>
            <person name="Xu J."/>
            <person name="Minx P."/>
            <person name="Pepin K.H."/>
            <person name="Johnson M."/>
            <person name="Bhonagiri V."/>
            <person name="Nash W.E."/>
            <person name="Mardis E.R."/>
            <person name="Wilson R.K."/>
        </authorList>
    </citation>
    <scope>NUCLEOTIDE SEQUENCE [LARGE SCALE GENOMIC DNA]</scope>
    <source>
        <strain evidence="1 2">DSM 14838</strain>
    </source>
</reference>
<dbReference type="AlphaFoldDB" id="E2N7M7"/>
<gene>
    <name evidence="1" type="ORF">BACCELL_00270</name>
</gene>
<proteinExistence type="predicted"/>
<name>E2N7M7_9BACE</name>
<reference evidence="1 2" key="2">
    <citation type="submission" date="2009-01" db="EMBL/GenBank/DDBJ databases">
        <title>Draft genome sequence of Bacteroides cellulosilyticus (DSM 14838).</title>
        <authorList>
            <person name="Sudarsanam P."/>
            <person name="Ley R."/>
            <person name="Guruge J."/>
            <person name="Turnbaugh P.J."/>
            <person name="Mahowald M."/>
            <person name="Liep D."/>
            <person name="Gordon J."/>
        </authorList>
    </citation>
    <scope>NUCLEOTIDE SEQUENCE [LARGE SCALE GENOMIC DNA]</scope>
    <source>
        <strain evidence="1 2">DSM 14838</strain>
    </source>
</reference>
<sequence>MKVSGFPLFQYVKDRGGGGGSPGSRFFPFPDSGGYVIPRSPVPVRLRRICYPPVQEYQDFKSELSWG</sequence>
<accession>E2N7M7</accession>
<dbReference type="HOGENOM" id="CLU_2803344_0_0_10"/>
<dbReference type="EMBL" id="ACCH01000022">
    <property type="protein sequence ID" value="EEF92078.1"/>
    <property type="molecule type" value="Genomic_DNA"/>
</dbReference>
<protein>
    <submittedName>
        <fullName evidence="1">Uncharacterized protein</fullName>
    </submittedName>
</protein>
<organism evidence="1 2">
    <name type="scientific">Bacteroides cellulosilyticus DSM 14838</name>
    <dbReference type="NCBI Taxonomy" id="537012"/>
    <lineage>
        <taxon>Bacteria</taxon>
        <taxon>Pseudomonadati</taxon>
        <taxon>Bacteroidota</taxon>
        <taxon>Bacteroidia</taxon>
        <taxon>Bacteroidales</taxon>
        <taxon>Bacteroidaceae</taxon>
        <taxon>Bacteroides</taxon>
    </lineage>
</organism>